<dbReference type="GeneID" id="28738111"/>
<feature type="domain" description="Xylanolytic transcriptional activator regulatory" evidence="8">
    <location>
        <begin position="188"/>
        <end position="483"/>
    </location>
</feature>
<evidence type="ECO:0000256" key="2">
    <source>
        <dbReference type="ARBA" id="ARBA00022723"/>
    </source>
</evidence>
<evidence type="ECO:0000256" key="5">
    <source>
        <dbReference type="ARBA" id="ARBA00022833"/>
    </source>
</evidence>
<dbReference type="AlphaFoldDB" id="A0A0N1NWK4"/>
<evidence type="ECO:0000256" key="6">
    <source>
        <dbReference type="ARBA" id="ARBA00023242"/>
    </source>
</evidence>
<protein>
    <recommendedName>
        <fullName evidence="8">Xylanolytic transcriptional activator regulatory domain-containing protein</fullName>
    </recommendedName>
</protein>
<dbReference type="EMBL" id="LFJN01000027">
    <property type="protein sequence ID" value="KPI36952.1"/>
    <property type="molecule type" value="Genomic_DNA"/>
</dbReference>
<name>A0A0N1NWK4_9EURO</name>
<feature type="region of interest" description="Disordered" evidence="7">
    <location>
        <begin position="259"/>
        <end position="281"/>
    </location>
</feature>
<keyword evidence="6" id="KW-0539">Nucleus</keyword>
<dbReference type="OrthoDB" id="654211at2759"/>
<dbReference type="PANTHER" id="PTHR40626:SF10">
    <property type="entry name" value="C2H2-TYPE DOMAIN-CONTAINING PROTEIN"/>
    <property type="match status" value="1"/>
</dbReference>
<feature type="compositionally biased region" description="Polar residues" evidence="7">
    <location>
        <begin position="21"/>
        <end position="34"/>
    </location>
</feature>
<dbReference type="CDD" id="cd12148">
    <property type="entry name" value="fungal_TF_MHR"/>
    <property type="match status" value="1"/>
</dbReference>
<proteinExistence type="predicted"/>
<organism evidence="9 10">
    <name type="scientific">Cyphellophora attinorum</name>
    <dbReference type="NCBI Taxonomy" id="1664694"/>
    <lineage>
        <taxon>Eukaryota</taxon>
        <taxon>Fungi</taxon>
        <taxon>Dikarya</taxon>
        <taxon>Ascomycota</taxon>
        <taxon>Pezizomycotina</taxon>
        <taxon>Eurotiomycetes</taxon>
        <taxon>Chaetothyriomycetidae</taxon>
        <taxon>Chaetothyriales</taxon>
        <taxon>Cyphellophoraceae</taxon>
        <taxon>Cyphellophora</taxon>
    </lineage>
</organism>
<keyword evidence="5" id="KW-0862">Zinc</keyword>
<evidence type="ECO:0000259" key="8">
    <source>
        <dbReference type="Pfam" id="PF04082"/>
    </source>
</evidence>
<dbReference type="GO" id="GO:0000785">
    <property type="term" value="C:chromatin"/>
    <property type="evidence" value="ECO:0007669"/>
    <property type="project" value="TreeGrafter"/>
</dbReference>
<dbReference type="InterPro" id="IPR007219">
    <property type="entry name" value="XnlR_reg_dom"/>
</dbReference>
<keyword evidence="3" id="KW-0677">Repeat</keyword>
<sequence>MSHHPVEANIAPPPPPLQTPGLHSQGSYMPTYQQPEMMPTSDPSPPMQFPVDGWSPYDMFEGFLDYADPAIFMDPSFMTANPFAPVVPAPAPMPPGSAASMQISNVLVPDTTMPPPATSFSAPGRPTPFSTPQPPARRPIVQVGRWRISGSDYKTIVNGIQDFREVLPRSFVFLTRHTMSRFLEGCFRGFLEHFPFIHFATFSVANTAPELLLAMAGIGAEFRFERHRSPPLFYAAKAILEERIRRHKFWSSAASIVPPPASTNEASSPAQIKTPGSGSEQQFFQETGNEVLVRWGQLQTLQAMIIVLAMGAWNSESLLREAMTLSSLAASLIRDSGKLARPQESPPTNWSDWAFHESLKRTKFMYYSILQLMSVAYNIPPQIYTAEIECDLPSSADEWTASDATSWMVARKETTVREVSFQDIFGQLFYPTGPSVAHISRFGSYVLLLGLLQAIITKRQTMARTQNISPHDIEELSRALKHWQPLFEHSPEAKSPNHDILSSNTMGLVRLAWIRLHVDLGPCRNLASRDPKSIAKAFAYAAPSIRRTPELVNPIFQATHSLSIPIRMGINYVAKTQTSSWSVQNSLANLECAILVSKWLEMLAEACSQTPLDQQEAMIVQTITSLVRESGMFDDEVFGDEDSEAAAAAATAADGIRGMPPLESDRFGNVPLRPASRQARSMSAGVGSAADQKQKLRRLAGAVARLWAEIFKGLHVFELVNIIGESLTSYAENVESVWMPSGGQY</sequence>
<dbReference type="STRING" id="1664694.A0A0N1NWK4"/>
<comment type="caution">
    <text evidence="9">The sequence shown here is derived from an EMBL/GenBank/DDBJ whole genome shotgun (WGS) entry which is preliminary data.</text>
</comment>
<dbReference type="Proteomes" id="UP000038010">
    <property type="component" value="Unassembled WGS sequence"/>
</dbReference>
<dbReference type="GO" id="GO:0005634">
    <property type="term" value="C:nucleus"/>
    <property type="evidence" value="ECO:0007669"/>
    <property type="project" value="UniProtKB-SubCell"/>
</dbReference>
<evidence type="ECO:0000256" key="3">
    <source>
        <dbReference type="ARBA" id="ARBA00022737"/>
    </source>
</evidence>
<dbReference type="GO" id="GO:0000978">
    <property type="term" value="F:RNA polymerase II cis-regulatory region sequence-specific DNA binding"/>
    <property type="evidence" value="ECO:0007669"/>
    <property type="project" value="InterPro"/>
</dbReference>
<evidence type="ECO:0000313" key="10">
    <source>
        <dbReference type="Proteomes" id="UP000038010"/>
    </source>
</evidence>
<reference evidence="9 10" key="1">
    <citation type="submission" date="2015-06" db="EMBL/GenBank/DDBJ databases">
        <title>Draft genome of the ant-associated black yeast Phialophora attae CBS 131958.</title>
        <authorList>
            <person name="Moreno L.F."/>
            <person name="Stielow B.J."/>
            <person name="de Hoog S."/>
            <person name="Vicente V.A."/>
            <person name="Weiss V.A."/>
            <person name="de Vries M."/>
            <person name="Cruz L.M."/>
            <person name="Souza E.M."/>
        </authorList>
    </citation>
    <scope>NUCLEOTIDE SEQUENCE [LARGE SCALE GENOMIC DNA]</scope>
    <source>
        <strain evidence="9 10">CBS 131958</strain>
    </source>
</reference>
<comment type="subcellular location">
    <subcellularLocation>
        <location evidence="1">Nucleus</location>
    </subcellularLocation>
</comment>
<keyword evidence="4" id="KW-0863">Zinc-finger</keyword>
<evidence type="ECO:0000256" key="1">
    <source>
        <dbReference type="ARBA" id="ARBA00004123"/>
    </source>
</evidence>
<keyword evidence="10" id="KW-1185">Reference proteome</keyword>
<dbReference type="VEuPathDB" id="FungiDB:AB675_5977"/>
<evidence type="ECO:0000313" key="9">
    <source>
        <dbReference type="EMBL" id="KPI36952.1"/>
    </source>
</evidence>
<gene>
    <name evidence="9" type="ORF">AB675_5977</name>
</gene>
<evidence type="ECO:0000256" key="7">
    <source>
        <dbReference type="SAM" id="MobiDB-lite"/>
    </source>
</evidence>
<accession>A0A0N1NWK4</accession>
<dbReference type="InterPro" id="IPR051059">
    <property type="entry name" value="VerF-like"/>
</dbReference>
<feature type="compositionally biased region" description="Polar residues" evidence="7">
    <location>
        <begin position="263"/>
        <end position="281"/>
    </location>
</feature>
<dbReference type="GO" id="GO:0000981">
    <property type="term" value="F:DNA-binding transcription factor activity, RNA polymerase II-specific"/>
    <property type="evidence" value="ECO:0007669"/>
    <property type="project" value="InterPro"/>
</dbReference>
<dbReference type="GO" id="GO:0008270">
    <property type="term" value="F:zinc ion binding"/>
    <property type="evidence" value="ECO:0007669"/>
    <property type="project" value="UniProtKB-KW"/>
</dbReference>
<keyword evidence="2" id="KW-0479">Metal-binding</keyword>
<dbReference type="PANTHER" id="PTHR40626">
    <property type="entry name" value="MIP31509P"/>
    <property type="match status" value="1"/>
</dbReference>
<dbReference type="Pfam" id="PF04082">
    <property type="entry name" value="Fungal_trans"/>
    <property type="match status" value="1"/>
</dbReference>
<feature type="region of interest" description="Disordered" evidence="7">
    <location>
        <begin position="1"/>
        <end position="44"/>
    </location>
</feature>
<dbReference type="GO" id="GO:0006351">
    <property type="term" value="P:DNA-templated transcription"/>
    <property type="evidence" value="ECO:0007669"/>
    <property type="project" value="InterPro"/>
</dbReference>
<evidence type="ECO:0000256" key="4">
    <source>
        <dbReference type="ARBA" id="ARBA00022771"/>
    </source>
</evidence>
<dbReference type="RefSeq" id="XP_017996915.1">
    <property type="nucleotide sequence ID" value="XM_018146231.1"/>
</dbReference>